<dbReference type="Gene3D" id="1.10.10.10">
    <property type="entry name" value="Winged helix-like DNA-binding domain superfamily/Winged helix DNA-binding domain"/>
    <property type="match status" value="1"/>
</dbReference>
<evidence type="ECO:0000313" key="1">
    <source>
        <dbReference type="EMBL" id="HDL60051.1"/>
    </source>
</evidence>
<organism evidence="1">
    <name type="scientific">candidate division WOR-3 bacterium</name>
    <dbReference type="NCBI Taxonomy" id="2052148"/>
    <lineage>
        <taxon>Bacteria</taxon>
        <taxon>Bacteria division WOR-3</taxon>
    </lineage>
</organism>
<sequence>MIIMKGHALILKRLGEKWTEGKGILKAEERLTDEEMEFLHQLYLQDLVYEEENEFILTAHGDRILNALNTIVEEGLLPPPEEWNDSFRWIGSEVISMIDVALRNQGFVEDKIKEALSQRGFVKGDNLTQAAYEVWEAYMDSEPRLLIPRPLAEFIKKIPPGPAYKKFLPPAKTELLELEAMRLLAFSIPVSDVYTLTGLGQQIRAAIIKGAPALPVIVDEEILDAIYSCTVESHPLPPYVRDRLLALAYITEDENLTDAGRHLLVAARIYFEGPIILNPSIHLDIEDTEVLKKIDELEKSKESTVKRMEEELKKTYPDINVSQSVMFLESFRLIEPTESTGSVYYTLTSYGKRVLDETRGGSKNVPAFGVKAITMSRMEYFAPQPDWIQYAEKRELLGNGFPSKAGRLYAQIASRVMRLPFINEEMRNVIHTIPYDRAIPFKKIREIFGEKYKDEKLKDTLMKLDAQALIDALPEDMYVLTEAGKKIKRAIQVVPLGTKIVLTPGICRILLAINEMMGVDKRRRIKLPENLKEVKRISGLSDSIFEEEFLRAKRNRFIGTNSIFESGMLIIDALLELSEIRVIWEEIAV</sequence>
<accession>A0A7V0LU91</accession>
<comment type="caution">
    <text evidence="1">The sequence shown here is derived from an EMBL/GenBank/DDBJ whole genome shotgun (WGS) entry which is preliminary data.</text>
</comment>
<dbReference type="InterPro" id="IPR036388">
    <property type="entry name" value="WH-like_DNA-bd_sf"/>
</dbReference>
<dbReference type="AlphaFoldDB" id="A0A7V0LU91"/>
<name>A0A7V0LU91_UNCW3</name>
<gene>
    <name evidence="1" type="ORF">ENH14_01200</name>
</gene>
<dbReference type="EMBL" id="DRDR01000053">
    <property type="protein sequence ID" value="HDL60051.1"/>
    <property type="molecule type" value="Genomic_DNA"/>
</dbReference>
<dbReference type="InterPro" id="IPR007548">
    <property type="entry name" value="DUF505"/>
</dbReference>
<protein>
    <submittedName>
        <fullName evidence="1">DUF505 domain-containing protein</fullName>
    </submittedName>
</protein>
<reference evidence="1" key="1">
    <citation type="journal article" date="2020" name="mSystems">
        <title>Genome- and Community-Level Interaction Insights into Carbon Utilization and Element Cycling Functions of Hydrothermarchaeota in Hydrothermal Sediment.</title>
        <authorList>
            <person name="Zhou Z."/>
            <person name="Liu Y."/>
            <person name="Xu W."/>
            <person name="Pan J."/>
            <person name="Luo Z.H."/>
            <person name="Li M."/>
        </authorList>
    </citation>
    <scope>NUCLEOTIDE SEQUENCE [LARGE SCALE GENOMIC DNA]</scope>
    <source>
        <strain evidence="1">HyVt-28</strain>
    </source>
</reference>
<dbReference type="Pfam" id="PF04458">
    <property type="entry name" value="DUF505"/>
    <property type="match status" value="2"/>
</dbReference>
<dbReference type="Proteomes" id="UP000886381">
    <property type="component" value="Unassembled WGS sequence"/>
</dbReference>
<proteinExistence type="predicted"/>